<comment type="caution">
    <text evidence="3">The sequence shown here is derived from an EMBL/GenBank/DDBJ whole genome shotgun (WGS) entry which is preliminary data.</text>
</comment>
<keyword evidence="2" id="KW-0732">Signal</keyword>
<evidence type="ECO:0000256" key="2">
    <source>
        <dbReference type="SAM" id="SignalP"/>
    </source>
</evidence>
<feature type="region of interest" description="Disordered" evidence="1">
    <location>
        <begin position="328"/>
        <end position="363"/>
    </location>
</feature>
<evidence type="ECO:0000313" key="4">
    <source>
        <dbReference type="Proteomes" id="UP000799444"/>
    </source>
</evidence>
<accession>A0A9P4R6R5</accession>
<reference evidence="3" key="1">
    <citation type="journal article" date="2020" name="Stud. Mycol.">
        <title>101 Dothideomycetes genomes: a test case for predicting lifestyles and emergence of pathogens.</title>
        <authorList>
            <person name="Haridas S."/>
            <person name="Albert R."/>
            <person name="Binder M."/>
            <person name="Bloem J."/>
            <person name="Labutti K."/>
            <person name="Salamov A."/>
            <person name="Andreopoulos B."/>
            <person name="Baker S."/>
            <person name="Barry K."/>
            <person name="Bills G."/>
            <person name="Bluhm B."/>
            <person name="Cannon C."/>
            <person name="Castanera R."/>
            <person name="Culley D."/>
            <person name="Daum C."/>
            <person name="Ezra D."/>
            <person name="Gonzalez J."/>
            <person name="Henrissat B."/>
            <person name="Kuo A."/>
            <person name="Liang C."/>
            <person name="Lipzen A."/>
            <person name="Lutzoni F."/>
            <person name="Magnuson J."/>
            <person name="Mondo S."/>
            <person name="Nolan M."/>
            <person name="Ohm R."/>
            <person name="Pangilinan J."/>
            <person name="Park H.-J."/>
            <person name="Ramirez L."/>
            <person name="Alfaro M."/>
            <person name="Sun H."/>
            <person name="Tritt A."/>
            <person name="Yoshinaga Y."/>
            <person name="Zwiers L.-H."/>
            <person name="Turgeon B."/>
            <person name="Goodwin S."/>
            <person name="Spatafora J."/>
            <person name="Crous P."/>
            <person name="Grigoriev I."/>
        </authorList>
    </citation>
    <scope>NUCLEOTIDE SEQUENCE</scope>
    <source>
        <strain evidence="3">CBS 125425</strain>
    </source>
</reference>
<keyword evidence="4" id="KW-1185">Reference proteome</keyword>
<protein>
    <submittedName>
        <fullName evidence="3">Uncharacterized protein</fullName>
    </submittedName>
</protein>
<feature type="compositionally biased region" description="Low complexity" evidence="1">
    <location>
        <begin position="332"/>
        <end position="358"/>
    </location>
</feature>
<gene>
    <name evidence="3" type="ORF">EJ04DRAFT_550255</name>
</gene>
<feature type="signal peptide" evidence="2">
    <location>
        <begin position="1"/>
        <end position="20"/>
    </location>
</feature>
<feature type="region of interest" description="Disordered" evidence="1">
    <location>
        <begin position="410"/>
        <end position="463"/>
    </location>
</feature>
<feature type="compositionally biased region" description="Low complexity" evidence="1">
    <location>
        <begin position="410"/>
        <end position="449"/>
    </location>
</feature>
<feature type="chain" id="PRO_5040223874" evidence="2">
    <location>
        <begin position="21"/>
        <end position="505"/>
    </location>
</feature>
<evidence type="ECO:0000256" key="1">
    <source>
        <dbReference type="SAM" id="MobiDB-lite"/>
    </source>
</evidence>
<evidence type="ECO:0000313" key="3">
    <source>
        <dbReference type="EMBL" id="KAF2737996.1"/>
    </source>
</evidence>
<feature type="compositionally biased region" description="Basic and acidic residues" evidence="1">
    <location>
        <begin position="450"/>
        <end position="460"/>
    </location>
</feature>
<dbReference type="Proteomes" id="UP000799444">
    <property type="component" value="Unassembled WGS sequence"/>
</dbReference>
<dbReference type="AlphaFoldDB" id="A0A9P4R6R5"/>
<dbReference type="EMBL" id="ML996112">
    <property type="protein sequence ID" value="KAF2737996.1"/>
    <property type="molecule type" value="Genomic_DNA"/>
</dbReference>
<sequence>MTSGTVSLFSLLCLLLPSLAQEQVQFNQVLNLNGDMDLNSFVFPDRSKIETFSQSQQQLIVNQQTPAVPANQVTGSTGQPFVALMQQSMSVNTNGATDLVGGQIELIMDQQMLQQNAVNPDNTYVGQLSPDRQSWMIIEPMRSVNITDTTVRIQKMNSIDGEYIALGRQTVETNNVLVPFKDQSVVIQGTGLQENEFVDGLRVSTRATQPMSFTVDVKDGVEQGMLTQLQGQQPINDFRYTVTSNLAGVQPDLSRMAAVMQIPLNVQRVQQMMQAQGAQSGQIQIGVAQRAVLGNPGGATGQLQAIGQTAPQRRARDQYRRMLLERQVAPATGQITGQTAGQTTGQTTDQTQNGGTPTSNNPVATELLLEPTFTPIQANAVFDPNNMRVAIPVTQIDGEFILTMSMGGAAAPPEQQAQGEQQPAASNGTTPAEAGEVPEAAASSAPEAPKAAERRQEAESQKGYVALSVDEINRMAETQKWGGMPPVTRMMEEYAKDMGVTLQSI</sequence>
<organism evidence="3 4">
    <name type="scientific">Polyplosphaeria fusca</name>
    <dbReference type="NCBI Taxonomy" id="682080"/>
    <lineage>
        <taxon>Eukaryota</taxon>
        <taxon>Fungi</taxon>
        <taxon>Dikarya</taxon>
        <taxon>Ascomycota</taxon>
        <taxon>Pezizomycotina</taxon>
        <taxon>Dothideomycetes</taxon>
        <taxon>Pleosporomycetidae</taxon>
        <taxon>Pleosporales</taxon>
        <taxon>Tetraplosphaeriaceae</taxon>
        <taxon>Polyplosphaeria</taxon>
    </lineage>
</organism>
<name>A0A9P4R6R5_9PLEO</name>
<proteinExistence type="predicted"/>
<dbReference type="OrthoDB" id="6513042at2759"/>